<sequence length="32" mass="3580">MFVDNQIVLLTVSKAVGCRLYSIPLMDVELLV</sequence>
<keyword evidence="2" id="KW-1185">Reference proteome</keyword>
<gene>
    <name evidence="1" type="ordered locus">swp_3592</name>
</gene>
<dbReference type="HOGENOM" id="CLU_3391309_0_0_6"/>
<evidence type="ECO:0000313" key="1">
    <source>
        <dbReference type="EMBL" id="ACJ30283.1"/>
    </source>
</evidence>
<evidence type="ECO:0000313" key="2">
    <source>
        <dbReference type="Proteomes" id="UP000000753"/>
    </source>
</evidence>
<protein>
    <submittedName>
        <fullName evidence="1">Uncharacterized protein</fullName>
    </submittedName>
</protein>
<proteinExistence type="predicted"/>
<organism evidence="1 2">
    <name type="scientific">Shewanella piezotolerans (strain WP3 / JCM 13877)</name>
    <dbReference type="NCBI Taxonomy" id="225849"/>
    <lineage>
        <taxon>Bacteria</taxon>
        <taxon>Pseudomonadati</taxon>
        <taxon>Pseudomonadota</taxon>
        <taxon>Gammaproteobacteria</taxon>
        <taxon>Alteromonadales</taxon>
        <taxon>Shewanellaceae</taxon>
        <taxon>Shewanella</taxon>
    </lineage>
</organism>
<dbReference type="KEGG" id="swp:swp_3592"/>
<dbReference type="EMBL" id="CP000472">
    <property type="protein sequence ID" value="ACJ30283.1"/>
    <property type="molecule type" value="Genomic_DNA"/>
</dbReference>
<name>B8CQF3_SHEPW</name>
<dbReference type="AlphaFoldDB" id="B8CQF3"/>
<reference evidence="1 2" key="1">
    <citation type="journal article" date="2008" name="PLoS ONE">
        <title>Environmental adaptation: genomic analysis of the piezotolerant and psychrotolerant deep-sea iron reducing bacterium Shewanella piezotolerans WP3.</title>
        <authorList>
            <person name="Wang F."/>
            <person name="Wang J."/>
            <person name="Jian H."/>
            <person name="Zhang B."/>
            <person name="Li S."/>
            <person name="Wang F."/>
            <person name="Zeng X."/>
            <person name="Gao L."/>
            <person name="Bartlett D.H."/>
            <person name="Yu J."/>
            <person name="Hu S."/>
            <person name="Xiao X."/>
        </authorList>
    </citation>
    <scope>NUCLEOTIDE SEQUENCE [LARGE SCALE GENOMIC DNA]</scope>
    <source>
        <strain evidence="2">WP3 / JCM 13877</strain>
    </source>
</reference>
<accession>B8CQF3</accession>
<dbReference type="Proteomes" id="UP000000753">
    <property type="component" value="Chromosome"/>
</dbReference>